<name>A0A922IZD9_CARIL</name>
<dbReference type="InterPro" id="IPR004314">
    <property type="entry name" value="Neprosin"/>
</dbReference>
<dbReference type="AlphaFoldDB" id="A0A922IZD9"/>
<dbReference type="InterPro" id="IPR025521">
    <property type="entry name" value="Neprosin_propep"/>
</dbReference>
<dbReference type="Pfam" id="PF03080">
    <property type="entry name" value="Neprosin"/>
    <property type="match status" value="1"/>
</dbReference>
<comment type="caution">
    <text evidence="3">The sequence shown here is derived from an EMBL/GenBank/DDBJ whole genome shotgun (WGS) entry which is preliminary data.</text>
</comment>
<evidence type="ECO:0000256" key="1">
    <source>
        <dbReference type="SAM" id="SignalP"/>
    </source>
</evidence>
<evidence type="ECO:0000313" key="4">
    <source>
        <dbReference type="Proteomes" id="UP000811246"/>
    </source>
</evidence>
<keyword evidence="1" id="KW-0732">Signal</keyword>
<gene>
    <name evidence="3" type="ORF">I3842_11G133000</name>
</gene>
<proteinExistence type="predicted"/>
<organism evidence="3 4">
    <name type="scientific">Carya illinoinensis</name>
    <name type="common">Pecan</name>
    <dbReference type="NCBI Taxonomy" id="32201"/>
    <lineage>
        <taxon>Eukaryota</taxon>
        <taxon>Viridiplantae</taxon>
        <taxon>Streptophyta</taxon>
        <taxon>Embryophyta</taxon>
        <taxon>Tracheophyta</taxon>
        <taxon>Spermatophyta</taxon>
        <taxon>Magnoliopsida</taxon>
        <taxon>eudicotyledons</taxon>
        <taxon>Gunneridae</taxon>
        <taxon>Pentapetalae</taxon>
        <taxon>rosids</taxon>
        <taxon>fabids</taxon>
        <taxon>Fagales</taxon>
        <taxon>Juglandaceae</taxon>
        <taxon>Carya</taxon>
    </lineage>
</organism>
<feature type="domain" description="Neprosin PEP catalytic" evidence="2">
    <location>
        <begin position="77"/>
        <end position="309"/>
    </location>
</feature>
<dbReference type="Pfam" id="PF14365">
    <property type="entry name" value="Neprosin_AP"/>
    <property type="match status" value="1"/>
</dbReference>
<feature type="signal peptide" evidence="1">
    <location>
        <begin position="1"/>
        <end position="28"/>
    </location>
</feature>
<sequence>MAAKYSKNTTVLLLVTFAVLLDSDAVRGWGPLSKVEDLELDRRLKLINKPAIMSFQTEYGDIVDCVDIYKQLAFDHPLLKNHTIQSAALTFSSPNYGGKSRINVWNPAVMADQFSLARMCIVNGHAEETNSIQAGWGADGYQKTGCFNVLCPGFVQVSSEITLGLPLIPISTYEGPQYDMLISLYQDQTTGNWWFMFQDKYVGYWPKAIFTSLAEGGDFISWGGQVYSPMKEGSPEMGSGHFPEEGYGKSAYINQIKVVDREINGFVDPSESATKIYADKPYCYNAIHNVLKDNEWGHHVYFGGMGIAHFR</sequence>
<dbReference type="PANTHER" id="PTHR31589:SF235">
    <property type="entry name" value="PROTEIN, PUTATIVE (DUF239)-RELATED"/>
    <property type="match status" value="1"/>
</dbReference>
<reference evidence="3" key="1">
    <citation type="submission" date="2021-01" db="EMBL/GenBank/DDBJ databases">
        <authorList>
            <person name="Lovell J.T."/>
            <person name="Bentley N."/>
            <person name="Bhattarai G."/>
            <person name="Jenkins J.W."/>
            <person name="Sreedasyam A."/>
            <person name="Alarcon Y."/>
            <person name="Bock C."/>
            <person name="Boston L."/>
            <person name="Carlson J."/>
            <person name="Cervantes K."/>
            <person name="Clermont K."/>
            <person name="Krom N."/>
            <person name="Kubenka K."/>
            <person name="Mamidi S."/>
            <person name="Mattison C."/>
            <person name="Monteros M."/>
            <person name="Pisani C."/>
            <person name="Plott C."/>
            <person name="Rajasekar S."/>
            <person name="Rhein H.S."/>
            <person name="Rohla C."/>
            <person name="Song M."/>
            <person name="Hilaire R.S."/>
            <person name="Shu S."/>
            <person name="Wells L."/>
            <person name="Wang X."/>
            <person name="Webber J."/>
            <person name="Heerema R.J."/>
            <person name="Klein P."/>
            <person name="Conner P."/>
            <person name="Grauke L."/>
            <person name="Grimwood J."/>
            <person name="Schmutz J."/>
            <person name="Randall J.J."/>
        </authorList>
    </citation>
    <scope>NUCLEOTIDE SEQUENCE</scope>
    <source>
        <tissue evidence="3">Leaf</tissue>
    </source>
</reference>
<dbReference type="PANTHER" id="PTHR31589">
    <property type="entry name" value="PROTEIN, PUTATIVE (DUF239)-RELATED-RELATED"/>
    <property type="match status" value="1"/>
</dbReference>
<dbReference type="Proteomes" id="UP000811246">
    <property type="component" value="Chromosome 11"/>
</dbReference>
<accession>A0A922IZD9</accession>
<dbReference type="EMBL" id="CM031835">
    <property type="protein sequence ID" value="KAG6688596.1"/>
    <property type="molecule type" value="Genomic_DNA"/>
</dbReference>
<dbReference type="PROSITE" id="PS52045">
    <property type="entry name" value="NEPROSIN_PEP_CD"/>
    <property type="match status" value="1"/>
</dbReference>
<protein>
    <recommendedName>
        <fullName evidence="2">Neprosin PEP catalytic domain-containing protein</fullName>
    </recommendedName>
</protein>
<evidence type="ECO:0000259" key="2">
    <source>
        <dbReference type="PROSITE" id="PS52045"/>
    </source>
</evidence>
<feature type="chain" id="PRO_5036929739" description="Neprosin PEP catalytic domain-containing protein" evidence="1">
    <location>
        <begin position="29"/>
        <end position="311"/>
    </location>
</feature>
<evidence type="ECO:0000313" key="3">
    <source>
        <dbReference type="EMBL" id="KAG6688596.1"/>
    </source>
</evidence>
<dbReference type="InterPro" id="IPR053168">
    <property type="entry name" value="Glutamic_endopeptidase"/>
</dbReference>